<evidence type="ECO:0000313" key="1">
    <source>
        <dbReference type="EMBL" id="JAD82415.1"/>
    </source>
</evidence>
<accession>A0A0A9D9S0</accession>
<dbReference type="EMBL" id="GBRH01215480">
    <property type="protein sequence ID" value="JAD82415.1"/>
    <property type="molecule type" value="Transcribed_RNA"/>
</dbReference>
<sequence length="59" mass="6694">MRSFFTQTARLWCFVTARGRGGELAAEPGRHGRHLQGAPGESFFFAILVLHFCLPCERR</sequence>
<proteinExistence type="predicted"/>
<name>A0A0A9D9S0_ARUDO</name>
<reference evidence="1" key="2">
    <citation type="journal article" date="2015" name="Data Brief">
        <title>Shoot transcriptome of the giant reed, Arundo donax.</title>
        <authorList>
            <person name="Barrero R.A."/>
            <person name="Guerrero F.D."/>
            <person name="Moolhuijzen P."/>
            <person name="Goolsby J.A."/>
            <person name="Tidwell J."/>
            <person name="Bellgard S.E."/>
            <person name="Bellgard M.I."/>
        </authorList>
    </citation>
    <scope>NUCLEOTIDE SEQUENCE</scope>
    <source>
        <tissue evidence="1">Shoot tissue taken approximately 20 cm above the soil surface</tissue>
    </source>
</reference>
<reference evidence="1" key="1">
    <citation type="submission" date="2014-09" db="EMBL/GenBank/DDBJ databases">
        <authorList>
            <person name="Magalhaes I.L.F."/>
            <person name="Oliveira U."/>
            <person name="Santos F.R."/>
            <person name="Vidigal T.H.D.A."/>
            <person name="Brescovit A.D."/>
            <person name="Santos A.J."/>
        </authorList>
    </citation>
    <scope>NUCLEOTIDE SEQUENCE</scope>
    <source>
        <tissue evidence="1">Shoot tissue taken approximately 20 cm above the soil surface</tissue>
    </source>
</reference>
<protein>
    <submittedName>
        <fullName evidence="1">Uncharacterized protein</fullName>
    </submittedName>
</protein>
<dbReference type="AlphaFoldDB" id="A0A0A9D9S0"/>
<organism evidence="1">
    <name type="scientific">Arundo donax</name>
    <name type="common">Giant reed</name>
    <name type="synonym">Donax arundinaceus</name>
    <dbReference type="NCBI Taxonomy" id="35708"/>
    <lineage>
        <taxon>Eukaryota</taxon>
        <taxon>Viridiplantae</taxon>
        <taxon>Streptophyta</taxon>
        <taxon>Embryophyta</taxon>
        <taxon>Tracheophyta</taxon>
        <taxon>Spermatophyta</taxon>
        <taxon>Magnoliopsida</taxon>
        <taxon>Liliopsida</taxon>
        <taxon>Poales</taxon>
        <taxon>Poaceae</taxon>
        <taxon>PACMAD clade</taxon>
        <taxon>Arundinoideae</taxon>
        <taxon>Arundineae</taxon>
        <taxon>Arundo</taxon>
    </lineage>
</organism>